<dbReference type="Proteomes" id="UP000005240">
    <property type="component" value="Unassembled WGS sequence"/>
</dbReference>
<dbReference type="EMBL" id="ADAS02000116">
    <property type="protein sequence ID" value="OAV89867.1"/>
    <property type="molecule type" value="Genomic_DNA"/>
</dbReference>
<reference evidence="1" key="2">
    <citation type="submission" date="2016-05" db="EMBL/GenBank/DDBJ databases">
        <title>Comparative analysis highlights variable genome content of wheat rusts and divergence of the mating loci.</title>
        <authorList>
            <person name="Cuomo C.A."/>
            <person name="Bakkeren G."/>
            <person name="Szabo L."/>
            <person name="Khalil H."/>
            <person name="Joly D."/>
            <person name="Goldberg J."/>
            <person name="Young S."/>
            <person name="Zeng Q."/>
            <person name="Fellers J."/>
        </authorList>
    </citation>
    <scope>NUCLEOTIDE SEQUENCE [LARGE SCALE GENOMIC DNA]</scope>
    <source>
        <strain evidence="1">1-1 BBBD Race 1</strain>
    </source>
</reference>
<evidence type="ECO:0000313" key="3">
    <source>
        <dbReference type="Proteomes" id="UP000005240"/>
    </source>
</evidence>
<evidence type="ECO:0000313" key="1">
    <source>
        <dbReference type="EMBL" id="OAV89867.1"/>
    </source>
</evidence>
<proteinExistence type="predicted"/>
<dbReference type="VEuPathDB" id="FungiDB:PTTG_28521"/>
<dbReference type="OrthoDB" id="5554140at2759"/>
<reference evidence="2" key="4">
    <citation type="submission" date="2025-05" db="UniProtKB">
        <authorList>
            <consortium name="EnsemblFungi"/>
        </authorList>
    </citation>
    <scope>IDENTIFICATION</scope>
    <source>
        <strain evidence="2">isolate 1-1 / race 1 (BBBD)</strain>
    </source>
</reference>
<dbReference type="STRING" id="630390.A0A180GAW5"/>
<protein>
    <submittedName>
        <fullName evidence="1 2">Uncharacterized protein</fullName>
    </submittedName>
</protein>
<keyword evidence="3" id="KW-1185">Reference proteome</keyword>
<evidence type="ECO:0000313" key="2">
    <source>
        <dbReference type="EnsemblFungi" id="PTTG_28521-t43_1-p1"/>
    </source>
</evidence>
<reference evidence="2 3" key="3">
    <citation type="journal article" date="2017" name="G3 (Bethesda)">
        <title>Comparative analysis highlights variable genome content of wheat rusts and divergence of the mating loci.</title>
        <authorList>
            <person name="Cuomo C.A."/>
            <person name="Bakkeren G."/>
            <person name="Khalil H.B."/>
            <person name="Panwar V."/>
            <person name="Joly D."/>
            <person name="Linning R."/>
            <person name="Sakthikumar S."/>
            <person name="Song X."/>
            <person name="Adiconis X."/>
            <person name="Fan L."/>
            <person name="Goldberg J.M."/>
            <person name="Levin J.Z."/>
            <person name="Young S."/>
            <person name="Zeng Q."/>
            <person name="Anikster Y."/>
            <person name="Bruce M."/>
            <person name="Wang M."/>
            <person name="Yin C."/>
            <person name="McCallum B."/>
            <person name="Szabo L.J."/>
            <person name="Hulbert S."/>
            <person name="Chen X."/>
            <person name="Fellers J.P."/>
        </authorList>
    </citation>
    <scope>NUCLEOTIDE SEQUENCE</scope>
    <source>
        <strain evidence="2">isolate 1-1 / race 1 (BBBD)</strain>
        <strain evidence="3">Isolate 1-1 / race 1 (BBBD)</strain>
    </source>
</reference>
<dbReference type="EnsemblFungi" id="PTTG_28521-t43_1">
    <property type="protein sequence ID" value="PTTG_28521-t43_1-p1"/>
    <property type="gene ID" value="PTTG_28521"/>
</dbReference>
<sequence>MTKVLWMMPSAELGEDNGGVEQSLGNHIGLLEFSNTVQEMVEVFAEQAFSGGVDQTDFLSRAGTEERLFERRVDGLVAYGLSLAIDQLFSFLDYTLLALQRPREFLPSSFEQKQQDGPQ</sequence>
<accession>A0A180GAW5</accession>
<organism evidence="1">
    <name type="scientific">Puccinia triticina (isolate 1-1 / race 1 (BBBD))</name>
    <name type="common">Brown leaf rust fungus</name>
    <dbReference type="NCBI Taxonomy" id="630390"/>
    <lineage>
        <taxon>Eukaryota</taxon>
        <taxon>Fungi</taxon>
        <taxon>Dikarya</taxon>
        <taxon>Basidiomycota</taxon>
        <taxon>Pucciniomycotina</taxon>
        <taxon>Pucciniomycetes</taxon>
        <taxon>Pucciniales</taxon>
        <taxon>Pucciniaceae</taxon>
        <taxon>Puccinia</taxon>
    </lineage>
</organism>
<gene>
    <name evidence="1" type="ORF">PTTG_28521</name>
</gene>
<dbReference type="AlphaFoldDB" id="A0A180GAW5"/>
<reference evidence="1" key="1">
    <citation type="submission" date="2009-11" db="EMBL/GenBank/DDBJ databases">
        <authorList>
            <consortium name="The Broad Institute Genome Sequencing Platform"/>
            <person name="Ward D."/>
            <person name="Feldgarden M."/>
            <person name="Earl A."/>
            <person name="Young S.K."/>
            <person name="Zeng Q."/>
            <person name="Koehrsen M."/>
            <person name="Alvarado L."/>
            <person name="Berlin A."/>
            <person name="Bochicchio J."/>
            <person name="Borenstein D."/>
            <person name="Chapman S.B."/>
            <person name="Chen Z."/>
            <person name="Engels R."/>
            <person name="Freedman E."/>
            <person name="Gellesch M."/>
            <person name="Goldberg J."/>
            <person name="Griggs A."/>
            <person name="Gujja S."/>
            <person name="Heilman E."/>
            <person name="Heiman D."/>
            <person name="Hepburn T."/>
            <person name="Howarth C."/>
            <person name="Jen D."/>
            <person name="Larson L."/>
            <person name="Lewis B."/>
            <person name="Mehta T."/>
            <person name="Park D."/>
            <person name="Pearson M."/>
            <person name="Roberts A."/>
            <person name="Saif S."/>
            <person name="Shea T."/>
            <person name="Shenoy N."/>
            <person name="Sisk P."/>
            <person name="Stolte C."/>
            <person name="Sykes S."/>
            <person name="Thomson T."/>
            <person name="Walk T."/>
            <person name="White J."/>
            <person name="Yandava C."/>
            <person name="Izard J."/>
            <person name="Baranova O.V."/>
            <person name="Blanton J.M."/>
            <person name="Tanner A.C."/>
            <person name="Dewhirst F.E."/>
            <person name="Haas B."/>
            <person name="Nusbaum C."/>
            <person name="Birren B."/>
        </authorList>
    </citation>
    <scope>NUCLEOTIDE SEQUENCE [LARGE SCALE GENOMIC DNA]</scope>
    <source>
        <strain evidence="1">1-1 BBBD Race 1</strain>
    </source>
</reference>
<name>A0A180GAW5_PUCT1</name>